<dbReference type="EMBL" id="JAGIOP010000001">
    <property type="protein sequence ID" value="MBP2450116.1"/>
    <property type="molecule type" value="Genomic_DNA"/>
</dbReference>
<keyword evidence="2" id="KW-1185">Reference proteome</keyword>
<proteinExistence type="predicted"/>
<sequence>STLLDVEVPSSDGGASLVLEALREE</sequence>
<comment type="caution">
    <text evidence="1">The sequence shown here is derived from an EMBL/GenBank/DDBJ whole genome shotgun (WGS) entry which is preliminary data.</text>
</comment>
<accession>A0ABS4ZLL9</accession>
<feature type="non-terminal residue" evidence="1">
    <location>
        <position position="1"/>
    </location>
</feature>
<dbReference type="Proteomes" id="UP000694460">
    <property type="component" value="Unassembled WGS sequence"/>
</dbReference>
<reference evidence="1 2" key="1">
    <citation type="submission" date="2021-03" db="EMBL/GenBank/DDBJ databases">
        <title>Sequencing the genomes of 1000 actinobacteria strains.</title>
        <authorList>
            <person name="Klenk H.-P."/>
        </authorList>
    </citation>
    <scope>NUCLEOTIDE SEQUENCE [LARGE SCALE GENOMIC DNA]</scope>
    <source>
        <strain evidence="1 2">DSM 46713</strain>
    </source>
</reference>
<evidence type="ECO:0000313" key="1">
    <source>
        <dbReference type="EMBL" id="MBP2450116.1"/>
    </source>
</evidence>
<protein>
    <submittedName>
        <fullName evidence="1">Uncharacterized protein</fullName>
    </submittedName>
</protein>
<name>A0ABS4ZLL9_9MYCO</name>
<organism evidence="1 2">
    <name type="scientific">Mycolicibacterium lutetiense</name>
    <dbReference type="NCBI Taxonomy" id="1641992"/>
    <lineage>
        <taxon>Bacteria</taxon>
        <taxon>Bacillati</taxon>
        <taxon>Actinomycetota</taxon>
        <taxon>Actinomycetes</taxon>
        <taxon>Mycobacteriales</taxon>
        <taxon>Mycobacteriaceae</taxon>
        <taxon>Mycolicibacterium</taxon>
    </lineage>
</organism>
<evidence type="ECO:0000313" key="2">
    <source>
        <dbReference type="Proteomes" id="UP000694460"/>
    </source>
</evidence>
<gene>
    <name evidence="1" type="ORF">JOF57_000001</name>
</gene>